<keyword evidence="2" id="KW-0689">Ribosomal protein</keyword>
<dbReference type="PANTHER" id="PTHR41237">
    <property type="entry name" value="37S RIBOSOMAL PROTEIN MRP21, MITOCHONDRIAL"/>
    <property type="match status" value="1"/>
</dbReference>
<feature type="compositionally biased region" description="Low complexity" evidence="4">
    <location>
        <begin position="72"/>
        <end position="84"/>
    </location>
</feature>
<dbReference type="NCBIfam" id="TIGR00030">
    <property type="entry name" value="S21p"/>
    <property type="match status" value="1"/>
</dbReference>
<sequence>MEIRRAADAMLRCQKSPIGALLTTSSRSPVGRRAFTQTCHVRAPPPRTTTSAKPSSSQSRGPARNLDWTAGRSARTPAPSSTSTVEQKMDKDDMGSLGEIFSMVSRKADRSRMPAKSFDFLQMKQPRGARDPGVMGAMNEIAAFKMPKASTKVPLKLNPRLGRTVTVGGNVDLGRAMRLLEQSCARNKIRADFTRQRFYERPGMKKKRLRRVGWRKRFRQAFSATVIRVKQLRRQGW</sequence>
<evidence type="ECO:0000256" key="3">
    <source>
        <dbReference type="ARBA" id="ARBA00023274"/>
    </source>
</evidence>
<reference evidence="5 6" key="1">
    <citation type="submission" date="2024-06" db="EMBL/GenBank/DDBJ databases">
        <title>Complete genome of Phlyctema vagabunda strain 19-DSS-EL-015.</title>
        <authorList>
            <person name="Fiorenzani C."/>
        </authorList>
    </citation>
    <scope>NUCLEOTIDE SEQUENCE [LARGE SCALE GENOMIC DNA]</scope>
    <source>
        <strain evidence="5 6">19-DSS-EL-015</strain>
    </source>
</reference>
<comment type="caution">
    <text evidence="5">The sequence shown here is derived from an EMBL/GenBank/DDBJ whole genome shotgun (WGS) entry which is preliminary data.</text>
</comment>
<protein>
    <recommendedName>
        <fullName evidence="7">Ribosomal protein S21</fullName>
    </recommendedName>
</protein>
<comment type="similarity">
    <text evidence="1">Belongs to the bacterial ribosomal protein bS21 family.</text>
</comment>
<dbReference type="PANTHER" id="PTHR41237:SF1">
    <property type="entry name" value="SMALL RIBOSOMAL SUBUNIT PROTEIN BS21M"/>
    <property type="match status" value="1"/>
</dbReference>
<evidence type="ECO:0000313" key="5">
    <source>
        <dbReference type="EMBL" id="KAL3428501.1"/>
    </source>
</evidence>
<organism evidence="5 6">
    <name type="scientific">Phlyctema vagabunda</name>
    <dbReference type="NCBI Taxonomy" id="108571"/>
    <lineage>
        <taxon>Eukaryota</taxon>
        <taxon>Fungi</taxon>
        <taxon>Dikarya</taxon>
        <taxon>Ascomycota</taxon>
        <taxon>Pezizomycotina</taxon>
        <taxon>Leotiomycetes</taxon>
        <taxon>Helotiales</taxon>
        <taxon>Dermateaceae</taxon>
        <taxon>Phlyctema</taxon>
    </lineage>
</organism>
<name>A0ABR4PZ00_9HELO</name>
<evidence type="ECO:0000256" key="1">
    <source>
        <dbReference type="ARBA" id="ARBA00006640"/>
    </source>
</evidence>
<dbReference type="Pfam" id="PF01165">
    <property type="entry name" value="Ribosomal_S21"/>
    <property type="match status" value="1"/>
</dbReference>
<feature type="compositionally biased region" description="Polar residues" evidence="4">
    <location>
        <begin position="48"/>
        <end position="60"/>
    </location>
</feature>
<feature type="region of interest" description="Disordered" evidence="4">
    <location>
        <begin position="37"/>
        <end position="97"/>
    </location>
</feature>
<evidence type="ECO:0000256" key="4">
    <source>
        <dbReference type="SAM" id="MobiDB-lite"/>
    </source>
</evidence>
<dbReference type="InterPro" id="IPR001911">
    <property type="entry name" value="Ribosomal_bS21"/>
</dbReference>
<dbReference type="Proteomes" id="UP001629113">
    <property type="component" value="Unassembled WGS sequence"/>
</dbReference>
<accession>A0ABR4PZ00</accession>
<keyword evidence="3" id="KW-0687">Ribonucleoprotein</keyword>
<evidence type="ECO:0000256" key="2">
    <source>
        <dbReference type="ARBA" id="ARBA00022980"/>
    </source>
</evidence>
<proteinExistence type="inferred from homology"/>
<gene>
    <name evidence="5" type="ORF">PVAG01_02010</name>
</gene>
<dbReference type="InterPro" id="IPR052837">
    <property type="entry name" value="Mitoribosomal_bS21"/>
</dbReference>
<evidence type="ECO:0000313" key="6">
    <source>
        <dbReference type="Proteomes" id="UP001629113"/>
    </source>
</evidence>
<keyword evidence="6" id="KW-1185">Reference proteome</keyword>
<evidence type="ECO:0008006" key="7">
    <source>
        <dbReference type="Google" id="ProtNLM"/>
    </source>
</evidence>
<dbReference type="EMBL" id="JBFCZG010000001">
    <property type="protein sequence ID" value="KAL3428501.1"/>
    <property type="molecule type" value="Genomic_DNA"/>
</dbReference>